<feature type="domain" description="Rubisco LSMT substrate-binding" evidence="4">
    <location>
        <begin position="321"/>
        <end position="417"/>
    </location>
</feature>
<evidence type="ECO:0000313" key="6">
    <source>
        <dbReference type="Proteomes" id="UP000324585"/>
    </source>
</evidence>
<keyword evidence="6" id="KW-1185">Reference proteome</keyword>
<dbReference type="InterPro" id="IPR036464">
    <property type="entry name" value="Rubisco_LSMT_subst-bd_sf"/>
</dbReference>
<dbReference type="OMA" id="RNDRMFK"/>
<dbReference type="Pfam" id="PF09273">
    <property type="entry name" value="Rubis-subs-bind"/>
    <property type="match status" value="1"/>
</dbReference>
<evidence type="ECO:0000256" key="3">
    <source>
        <dbReference type="ARBA" id="ARBA00022691"/>
    </source>
</evidence>
<evidence type="ECO:0000256" key="1">
    <source>
        <dbReference type="ARBA" id="ARBA00022603"/>
    </source>
</evidence>
<name>A0A5J4YNX4_PORPP</name>
<reference evidence="6" key="1">
    <citation type="journal article" date="2019" name="Nat. Commun.">
        <title>Expansion of phycobilisome linker gene families in mesophilic red algae.</title>
        <authorList>
            <person name="Lee J."/>
            <person name="Kim D."/>
            <person name="Bhattacharya D."/>
            <person name="Yoon H.S."/>
        </authorList>
    </citation>
    <scope>NUCLEOTIDE SEQUENCE [LARGE SCALE GENOMIC DNA]</scope>
    <source>
        <strain evidence="6">CCMP 1328</strain>
    </source>
</reference>
<dbReference type="InterPro" id="IPR050600">
    <property type="entry name" value="SETD3_SETD6_MTase"/>
</dbReference>
<dbReference type="SUPFAM" id="SSF82199">
    <property type="entry name" value="SET domain"/>
    <property type="match status" value="1"/>
</dbReference>
<dbReference type="InterPro" id="IPR015353">
    <property type="entry name" value="Rubisco_LSMT_subst-bd"/>
</dbReference>
<organism evidence="5 6">
    <name type="scientific">Porphyridium purpureum</name>
    <name type="common">Red alga</name>
    <name type="synonym">Porphyridium cruentum</name>
    <dbReference type="NCBI Taxonomy" id="35688"/>
    <lineage>
        <taxon>Eukaryota</taxon>
        <taxon>Rhodophyta</taxon>
        <taxon>Bangiophyceae</taxon>
        <taxon>Porphyridiales</taxon>
        <taxon>Porphyridiaceae</taxon>
        <taxon>Porphyridium</taxon>
    </lineage>
</organism>
<dbReference type="CDD" id="cd10527">
    <property type="entry name" value="SET_LSMT"/>
    <property type="match status" value="1"/>
</dbReference>
<dbReference type="PANTHER" id="PTHR13271">
    <property type="entry name" value="UNCHARACTERIZED PUTATIVE METHYLTRANSFERASE"/>
    <property type="match status" value="1"/>
</dbReference>
<keyword evidence="2 5" id="KW-0808">Transferase</keyword>
<dbReference type="AlphaFoldDB" id="A0A5J4YNX4"/>
<sequence length="436" mass="49688">MELLNSEAVQRLEAWMTENGAEYSLAIASCGTSGGRALCVTRDVACGDVFLRIPRKLMLSAAVAQAAQNELGQMLRTIPPEVFQETSDSIKNLYMVLFLMHERACGESSFWYPHLALQPSSFSSPLFYDDDEMEWLLGTPLHPLVLAIKQELAEIFDKVRAYAAEHHPTLLEWMNLDNFLWAVSVVDSRAFRLTIGDEDITIIMPLVDMANHQPEGVHFDRVYDAETEMLNITYKGQQRVVKGSELQFQYSPLTNWQALQYYGFAMDPNPHDSIEISFPPIQDADLEVDMKKQIFLSMFEDDFTLDHSIAWKRQESSSNLTVHLTDELLPSLRLMLMNKEELEGVIVQNVVEVCSKMVSVRNETCVLEQTLNLLEAMLYSYPTSLEIDDELLDQHHKTSSLTEKKLFALIYRRGQKQLIKAAFDDVQSRLDALESA</sequence>
<proteinExistence type="predicted"/>
<dbReference type="Proteomes" id="UP000324585">
    <property type="component" value="Unassembled WGS sequence"/>
</dbReference>
<evidence type="ECO:0000256" key="2">
    <source>
        <dbReference type="ARBA" id="ARBA00022679"/>
    </source>
</evidence>
<keyword evidence="3" id="KW-0949">S-adenosyl-L-methionine</keyword>
<keyword evidence="1 5" id="KW-0489">Methyltransferase</keyword>
<dbReference type="EMBL" id="VRMN01000008">
    <property type="protein sequence ID" value="KAA8492998.1"/>
    <property type="molecule type" value="Genomic_DNA"/>
</dbReference>
<dbReference type="SUPFAM" id="SSF81822">
    <property type="entry name" value="RuBisCo LSMT C-terminal, substrate-binding domain"/>
    <property type="match status" value="1"/>
</dbReference>
<comment type="caution">
    <text evidence="5">The sequence shown here is derived from an EMBL/GenBank/DDBJ whole genome shotgun (WGS) entry which is preliminary data.</text>
</comment>
<dbReference type="Gene3D" id="3.90.1410.10">
    <property type="entry name" value="set domain protein methyltransferase, domain 1"/>
    <property type="match status" value="1"/>
</dbReference>
<dbReference type="OrthoDB" id="441812at2759"/>
<dbReference type="InterPro" id="IPR046341">
    <property type="entry name" value="SET_dom_sf"/>
</dbReference>
<gene>
    <name evidence="5" type="ORF">FVE85_9270</name>
</gene>
<dbReference type="GO" id="GO:0016279">
    <property type="term" value="F:protein-lysine N-methyltransferase activity"/>
    <property type="evidence" value="ECO:0007669"/>
    <property type="project" value="TreeGrafter"/>
</dbReference>
<protein>
    <submittedName>
        <fullName evidence="5">Histone-lysine N-methyltransferase setd3</fullName>
    </submittedName>
</protein>
<evidence type="ECO:0000313" key="5">
    <source>
        <dbReference type="EMBL" id="KAA8492998.1"/>
    </source>
</evidence>
<dbReference type="Gene3D" id="3.90.1420.10">
    <property type="entry name" value="Rubisco LSMT, substrate-binding domain"/>
    <property type="match status" value="1"/>
</dbReference>
<accession>A0A5J4YNX4</accession>
<dbReference type="GO" id="GO:0032259">
    <property type="term" value="P:methylation"/>
    <property type="evidence" value="ECO:0007669"/>
    <property type="project" value="UniProtKB-KW"/>
</dbReference>
<evidence type="ECO:0000259" key="4">
    <source>
        <dbReference type="Pfam" id="PF09273"/>
    </source>
</evidence>